<evidence type="ECO:0000256" key="1">
    <source>
        <dbReference type="ARBA" id="ARBA00001946"/>
    </source>
</evidence>
<evidence type="ECO:0000256" key="6">
    <source>
        <dbReference type="ARBA" id="ARBA00023235"/>
    </source>
</evidence>
<dbReference type="Pfam" id="PF00408">
    <property type="entry name" value="PGM_PMM_IV"/>
    <property type="match status" value="1"/>
</dbReference>
<dbReference type="InterPro" id="IPR016066">
    <property type="entry name" value="A-D-PHexomutase_CS"/>
</dbReference>
<dbReference type="Pfam" id="PF02879">
    <property type="entry name" value="PGM_PMM_II"/>
    <property type="match status" value="1"/>
</dbReference>
<feature type="coiled-coil region" evidence="8">
    <location>
        <begin position="429"/>
        <end position="459"/>
    </location>
</feature>
<feature type="domain" description="Alpha-D-phosphohexomutase alpha/beta/alpha" evidence="10">
    <location>
        <begin position="5"/>
        <end position="128"/>
    </location>
</feature>
<gene>
    <name evidence="13" type="ORF">CO048_02555</name>
</gene>
<evidence type="ECO:0000259" key="12">
    <source>
        <dbReference type="Pfam" id="PF02880"/>
    </source>
</evidence>
<dbReference type="PROSITE" id="PS00710">
    <property type="entry name" value="PGM_PMM"/>
    <property type="match status" value="1"/>
</dbReference>
<sequence length="461" mass="52082">MNPSIFKAYDIRGLYPQDLNEKNISTIIKAICQFFSEKLNKTDLTIVLGRDMRLSSPLLNEAAKKTLLDLGVTVVDIGLSSTPTVYFAVHYFQYDAGIQISASHNPKDWNGIKFLYRQGNKLIKVSKNTGMEEIKNLSLKNQFSFPKKTGKLIEKNILKDEVDYAFQLVKPQIKKFKVVADPANAMGALYIGEIFKRTGCELIKMNFNLDGTFPAHEANPIKFETLKPLREKVIFEKADFGMATDGDGDRIFFIDEKGQIVPATLISALIAREILKKSKNEKILVDIRYTRNTVKVVKDLGGTPIINVVGHALITEHLNKVDGAFSGESSGHFFFRETGGAESAVRVIYYVMDIISKYNQPLSEIIKELFSSYESSEFNFVLPEGTNSKDFLIKISQDYQDGQPNWMDGLSIDYPDWRFNIRASNTEALIRLNLEADSKELMKKKLEELKNKILLLGAKPD</sequence>
<organism evidence="13 14">
    <name type="scientific">Candidatus Roizmanbacteria bacterium CG_4_9_14_0_2_um_filter_35_15</name>
    <dbReference type="NCBI Taxonomy" id="1974836"/>
    <lineage>
        <taxon>Bacteria</taxon>
        <taxon>Candidatus Roizmaniibacteriota</taxon>
    </lineage>
</organism>
<dbReference type="SUPFAM" id="SSF53738">
    <property type="entry name" value="Phosphoglucomutase, first 3 domains"/>
    <property type="match status" value="3"/>
</dbReference>
<dbReference type="InterPro" id="IPR005843">
    <property type="entry name" value="A-D-PHexomutase_C"/>
</dbReference>
<dbReference type="PANTHER" id="PTHR43771:SF1">
    <property type="entry name" value="PHOSPHOMANNOMUTASE"/>
    <property type="match status" value="1"/>
</dbReference>
<dbReference type="Proteomes" id="UP000230580">
    <property type="component" value="Unassembled WGS sequence"/>
</dbReference>
<keyword evidence="4 7" id="KW-0479">Metal-binding</keyword>
<evidence type="ECO:0000259" key="9">
    <source>
        <dbReference type="Pfam" id="PF00408"/>
    </source>
</evidence>
<dbReference type="Pfam" id="PF02880">
    <property type="entry name" value="PGM_PMM_III"/>
    <property type="match status" value="1"/>
</dbReference>
<comment type="similarity">
    <text evidence="2 7">Belongs to the phosphohexose mutase family.</text>
</comment>
<keyword evidence="6" id="KW-0413">Isomerase</keyword>
<evidence type="ECO:0000313" key="14">
    <source>
        <dbReference type="Proteomes" id="UP000230580"/>
    </source>
</evidence>
<comment type="caution">
    <text evidence="13">The sequence shown here is derived from an EMBL/GenBank/DDBJ whole genome shotgun (WGS) entry which is preliminary data.</text>
</comment>
<evidence type="ECO:0000256" key="4">
    <source>
        <dbReference type="ARBA" id="ARBA00022723"/>
    </source>
</evidence>
<dbReference type="Gene3D" id="3.30.310.50">
    <property type="entry name" value="Alpha-D-phosphohexomutase, C-terminal domain"/>
    <property type="match status" value="1"/>
</dbReference>
<accession>A0A2M8F317</accession>
<feature type="domain" description="Alpha-D-phosphohexomutase C-terminal" evidence="9">
    <location>
        <begin position="408"/>
        <end position="449"/>
    </location>
</feature>
<dbReference type="AlphaFoldDB" id="A0A2M8F317"/>
<dbReference type="InterPro" id="IPR036900">
    <property type="entry name" value="A-D-PHexomutase_C_sf"/>
</dbReference>
<dbReference type="InterPro" id="IPR005845">
    <property type="entry name" value="A-D-PHexomutase_a/b/a-II"/>
</dbReference>
<evidence type="ECO:0000259" key="10">
    <source>
        <dbReference type="Pfam" id="PF02878"/>
    </source>
</evidence>
<name>A0A2M8F317_9BACT</name>
<dbReference type="InterPro" id="IPR005844">
    <property type="entry name" value="A-D-PHexomutase_a/b/a-I"/>
</dbReference>
<dbReference type="InterPro" id="IPR005841">
    <property type="entry name" value="Alpha-D-phosphohexomutase_SF"/>
</dbReference>
<keyword evidence="3" id="KW-0597">Phosphoprotein</keyword>
<feature type="domain" description="Alpha-D-phosphohexomutase alpha/beta/alpha" evidence="11">
    <location>
        <begin position="171"/>
        <end position="258"/>
    </location>
</feature>
<dbReference type="GO" id="GO:0016868">
    <property type="term" value="F:intramolecular phosphotransferase activity"/>
    <property type="evidence" value="ECO:0007669"/>
    <property type="project" value="InterPro"/>
</dbReference>
<comment type="cofactor">
    <cofactor evidence="1">
        <name>Mg(2+)</name>
        <dbReference type="ChEBI" id="CHEBI:18420"/>
    </cofactor>
</comment>
<keyword evidence="5 7" id="KW-0460">Magnesium</keyword>
<evidence type="ECO:0000256" key="3">
    <source>
        <dbReference type="ARBA" id="ARBA00022553"/>
    </source>
</evidence>
<dbReference type="GO" id="GO:0000287">
    <property type="term" value="F:magnesium ion binding"/>
    <property type="evidence" value="ECO:0007669"/>
    <property type="project" value="InterPro"/>
</dbReference>
<protein>
    <recommendedName>
        <fullName evidence="15">Phosphomannomutase/phosphoglucomutase</fullName>
    </recommendedName>
</protein>
<dbReference type="InterPro" id="IPR016055">
    <property type="entry name" value="A-D-PHexomutase_a/b/a-I/II/III"/>
</dbReference>
<dbReference type="SUPFAM" id="SSF55957">
    <property type="entry name" value="Phosphoglucomutase, C-terminal domain"/>
    <property type="match status" value="1"/>
</dbReference>
<feature type="domain" description="Alpha-D-phosphohexomutase alpha/beta/alpha" evidence="12">
    <location>
        <begin position="267"/>
        <end position="373"/>
    </location>
</feature>
<evidence type="ECO:0000313" key="13">
    <source>
        <dbReference type="EMBL" id="PJC33704.1"/>
    </source>
</evidence>
<evidence type="ECO:0000256" key="5">
    <source>
        <dbReference type="ARBA" id="ARBA00022842"/>
    </source>
</evidence>
<evidence type="ECO:0000256" key="2">
    <source>
        <dbReference type="ARBA" id="ARBA00010231"/>
    </source>
</evidence>
<proteinExistence type="inferred from homology"/>
<dbReference type="InterPro" id="IPR005846">
    <property type="entry name" value="A-D-PHexomutase_a/b/a-III"/>
</dbReference>
<evidence type="ECO:0000256" key="7">
    <source>
        <dbReference type="RuleBase" id="RU004326"/>
    </source>
</evidence>
<dbReference type="CDD" id="cd03089">
    <property type="entry name" value="PMM_PGM"/>
    <property type="match status" value="1"/>
</dbReference>
<evidence type="ECO:0008006" key="15">
    <source>
        <dbReference type="Google" id="ProtNLM"/>
    </source>
</evidence>
<dbReference type="Gene3D" id="3.40.120.10">
    <property type="entry name" value="Alpha-D-Glucose-1,6-Bisphosphate, subunit A, domain 3"/>
    <property type="match status" value="3"/>
</dbReference>
<dbReference type="Pfam" id="PF02878">
    <property type="entry name" value="PGM_PMM_I"/>
    <property type="match status" value="1"/>
</dbReference>
<reference evidence="14" key="1">
    <citation type="submission" date="2017-09" db="EMBL/GenBank/DDBJ databases">
        <title>Depth-based differentiation of microbial function through sediment-hosted aquifers and enrichment of novel symbionts in the deep terrestrial subsurface.</title>
        <authorList>
            <person name="Probst A.J."/>
            <person name="Ladd B."/>
            <person name="Jarett J.K."/>
            <person name="Geller-Mcgrath D.E."/>
            <person name="Sieber C.M.K."/>
            <person name="Emerson J.B."/>
            <person name="Anantharaman K."/>
            <person name="Thomas B.C."/>
            <person name="Malmstrom R."/>
            <person name="Stieglmeier M."/>
            <person name="Klingl A."/>
            <person name="Woyke T."/>
            <person name="Ryan C.M."/>
            <person name="Banfield J.F."/>
        </authorList>
    </citation>
    <scope>NUCLEOTIDE SEQUENCE [LARGE SCALE GENOMIC DNA]</scope>
</reference>
<keyword evidence="8" id="KW-0175">Coiled coil</keyword>
<dbReference type="GO" id="GO:0005975">
    <property type="term" value="P:carbohydrate metabolic process"/>
    <property type="evidence" value="ECO:0007669"/>
    <property type="project" value="InterPro"/>
</dbReference>
<dbReference type="PRINTS" id="PR00509">
    <property type="entry name" value="PGMPMM"/>
</dbReference>
<evidence type="ECO:0000259" key="11">
    <source>
        <dbReference type="Pfam" id="PF02879"/>
    </source>
</evidence>
<evidence type="ECO:0000256" key="8">
    <source>
        <dbReference type="SAM" id="Coils"/>
    </source>
</evidence>
<dbReference type="PANTHER" id="PTHR43771">
    <property type="entry name" value="PHOSPHOMANNOMUTASE"/>
    <property type="match status" value="1"/>
</dbReference>
<dbReference type="EMBL" id="PFRZ01000033">
    <property type="protein sequence ID" value="PJC33704.1"/>
    <property type="molecule type" value="Genomic_DNA"/>
</dbReference>